<organism evidence="2 3">
    <name type="scientific">Flavobacterium defluvii</name>
    <dbReference type="NCBI Taxonomy" id="370979"/>
    <lineage>
        <taxon>Bacteria</taxon>
        <taxon>Pseudomonadati</taxon>
        <taxon>Bacteroidota</taxon>
        <taxon>Flavobacteriia</taxon>
        <taxon>Flavobacteriales</taxon>
        <taxon>Flavobacteriaceae</taxon>
        <taxon>Flavobacterium</taxon>
    </lineage>
</organism>
<keyword evidence="1" id="KW-0472">Membrane</keyword>
<feature type="transmembrane region" description="Helical" evidence="1">
    <location>
        <begin position="12"/>
        <end position="28"/>
    </location>
</feature>
<keyword evidence="1" id="KW-0812">Transmembrane</keyword>
<protein>
    <submittedName>
        <fullName evidence="2">Uncharacterized protein</fullName>
    </submittedName>
</protein>
<evidence type="ECO:0000313" key="2">
    <source>
        <dbReference type="EMBL" id="SHH72712.1"/>
    </source>
</evidence>
<proteinExistence type="predicted"/>
<keyword evidence="1" id="KW-1133">Transmembrane helix</keyword>
<accession>A0A1M5VBQ5</accession>
<evidence type="ECO:0000313" key="3">
    <source>
        <dbReference type="Proteomes" id="UP000184071"/>
    </source>
</evidence>
<sequence>MNQLLNEISENDLIFMVVALIYGFIIIIRKK</sequence>
<gene>
    <name evidence="2" type="ORF">SAMN05443663_110106</name>
</gene>
<dbReference type="EMBL" id="FQWC01000010">
    <property type="protein sequence ID" value="SHH72712.1"/>
    <property type="molecule type" value="Genomic_DNA"/>
</dbReference>
<reference evidence="3" key="1">
    <citation type="submission" date="2016-11" db="EMBL/GenBank/DDBJ databases">
        <authorList>
            <person name="Varghese N."/>
            <person name="Submissions S."/>
        </authorList>
    </citation>
    <scope>NUCLEOTIDE SEQUENCE [LARGE SCALE GENOMIC DNA]</scope>
    <source>
        <strain evidence="3">DSM 17963</strain>
    </source>
</reference>
<dbReference type="AlphaFoldDB" id="A0A1M5VBQ5"/>
<evidence type="ECO:0000256" key="1">
    <source>
        <dbReference type="SAM" id="Phobius"/>
    </source>
</evidence>
<keyword evidence="3" id="KW-1185">Reference proteome</keyword>
<dbReference type="Proteomes" id="UP000184071">
    <property type="component" value="Unassembled WGS sequence"/>
</dbReference>
<name>A0A1M5VBQ5_9FLAO</name>